<proteinExistence type="predicted"/>
<feature type="transmembrane region" description="Helical" evidence="8">
    <location>
        <begin position="35"/>
        <end position="62"/>
    </location>
</feature>
<dbReference type="PANTHER" id="PTHR24243">
    <property type="entry name" value="G-PROTEIN COUPLED RECEPTOR"/>
    <property type="match status" value="1"/>
</dbReference>
<evidence type="ECO:0000256" key="5">
    <source>
        <dbReference type="ARBA" id="ARBA00023136"/>
    </source>
</evidence>
<keyword evidence="11" id="KW-1185">Reference proteome</keyword>
<evidence type="ECO:0000313" key="10">
    <source>
        <dbReference type="EMBL" id="GAV03771.1"/>
    </source>
</evidence>
<comment type="subcellular location">
    <subcellularLocation>
        <location evidence="1">Membrane</location>
        <topology evidence="1">Multi-pass membrane protein</topology>
    </subcellularLocation>
</comment>
<dbReference type="PRINTS" id="PR00237">
    <property type="entry name" value="GPCRRHODOPSN"/>
</dbReference>
<dbReference type="GO" id="GO:0016020">
    <property type="term" value="C:membrane"/>
    <property type="evidence" value="ECO:0007669"/>
    <property type="project" value="UniProtKB-SubCell"/>
</dbReference>
<keyword evidence="6" id="KW-0675">Receptor</keyword>
<keyword evidence="5 8" id="KW-0472">Membrane</keyword>
<evidence type="ECO:0000256" key="8">
    <source>
        <dbReference type="SAM" id="Phobius"/>
    </source>
</evidence>
<dbReference type="Proteomes" id="UP000186922">
    <property type="component" value="Unassembled WGS sequence"/>
</dbReference>
<dbReference type="AlphaFoldDB" id="A0A1D1VS12"/>
<evidence type="ECO:0000256" key="4">
    <source>
        <dbReference type="ARBA" id="ARBA00023040"/>
    </source>
</evidence>
<dbReference type="Pfam" id="PF00001">
    <property type="entry name" value="7tm_1"/>
    <property type="match status" value="1"/>
</dbReference>
<keyword evidence="3 8" id="KW-1133">Transmembrane helix</keyword>
<feature type="domain" description="G-protein coupled receptors family 1 profile" evidence="9">
    <location>
        <begin position="51"/>
        <end position="93"/>
    </location>
</feature>
<organism evidence="10 11">
    <name type="scientific">Ramazzottius varieornatus</name>
    <name type="common">Water bear</name>
    <name type="synonym">Tardigrade</name>
    <dbReference type="NCBI Taxonomy" id="947166"/>
    <lineage>
        <taxon>Eukaryota</taxon>
        <taxon>Metazoa</taxon>
        <taxon>Ecdysozoa</taxon>
        <taxon>Tardigrada</taxon>
        <taxon>Eutardigrada</taxon>
        <taxon>Parachela</taxon>
        <taxon>Hypsibioidea</taxon>
        <taxon>Ramazzottiidae</taxon>
        <taxon>Ramazzottius</taxon>
    </lineage>
</organism>
<name>A0A1D1VS12_RAMVA</name>
<keyword evidence="4" id="KW-0297">G-protein coupled receptor</keyword>
<dbReference type="PROSITE" id="PS50262">
    <property type="entry name" value="G_PROTEIN_RECEP_F1_2"/>
    <property type="match status" value="1"/>
</dbReference>
<evidence type="ECO:0000256" key="6">
    <source>
        <dbReference type="ARBA" id="ARBA00023170"/>
    </source>
</evidence>
<evidence type="ECO:0000256" key="2">
    <source>
        <dbReference type="ARBA" id="ARBA00022692"/>
    </source>
</evidence>
<dbReference type="OrthoDB" id="5974286at2759"/>
<evidence type="ECO:0000256" key="1">
    <source>
        <dbReference type="ARBA" id="ARBA00004141"/>
    </source>
</evidence>
<dbReference type="EMBL" id="BDGG01000010">
    <property type="protein sequence ID" value="GAV03771.1"/>
    <property type="molecule type" value="Genomic_DNA"/>
</dbReference>
<keyword evidence="7" id="KW-0807">Transducer</keyword>
<evidence type="ECO:0000313" key="11">
    <source>
        <dbReference type="Proteomes" id="UP000186922"/>
    </source>
</evidence>
<comment type="caution">
    <text evidence="10">The sequence shown here is derived from an EMBL/GenBank/DDBJ whole genome shotgun (WGS) entry which is preliminary data.</text>
</comment>
<evidence type="ECO:0000256" key="3">
    <source>
        <dbReference type="ARBA" id="ARBA00022989"/>
    </source>
</evidence>
<feature type="transmembrane region" description="Helical" evidence="8">
    <location>
        <begin position="69"/>
        <end position="89"/>
    </location>
</feature>
<dbReference type="GO" id="GO:0004930">
    <property type="term" value="F:G protein-coupled receptor activity"/>
    <property type="evidence" value="ECO:0007669"/>
    <property type="project" value="UniProtKB-KW"/>
</dbReference>
<dbReference type="InterPro" id="IPR017452">
    <property type="entry name" value="GPCR_Rhodpsn_7TM"/>
</dbReference>
<keyword evidence="2 8" id="KW-0812">Transmembrane</keyword>
<dbReference type="Gene3D" id="1.20.1070.10">
    <property type="entry name" value="Rhodopsin 7-helix transmembrane proteins"/>
    <property type="match status" value="1"/>
</dbReference>
<evidence type="ECO:0000256" key="7">
    <source>
        <dbReference type="ARBA" id="ARBA00023224"/>
    </source>
</evidence>
<evidence type="ECO:0000259" key="9">
    <source>
        <dbReference type="PROSITE" id="PS50262"/>
    </source>
</evidence>
<dbReference type="SUPFAM" id="SSF81321">
    <property type="entry name" value="Family A G protein-coupled receptor-like"/>
    <property type="match status" value="1"/>
</dbReference>
<sequence>MSWNDSFEVSNETSANNETEEPIYYFEPFGVRYRIVATVAYSIIFLLGITGNSIVIFTIYVSNSLHTSAYAYLTSLACADLLVICTVVPEGLV</sequence>
<accession>A0A1D1VS12</accession>
<gene>
    <name evidence="10" type="primary">RvY_14151-1</name>
    <name evidence="10" type="synonym">RvY_14151.1</name>
    <name evidence="10" type="ORF">RvY_14151</name>
</gene>
<protein>
    <recommendedName>
        <fullName evidence="9">G-protein coupled receptors family 1 profile domain-containing protein</fullName>
    </recommendedName>
</protein>
<reference evidence="10 11" key="1">
    <citation type="journal article" date="2016" name="Nat. Commun.">
        <title>Extremotolerant tardigrade genome and improved radiotolerance of human cultured cells by tardigrade-unique protein.</title>
        <authorList>
            <person name="Hashimoto T."/>
            <person name="Horikawa D.D."/>
            <person name="Saito Y."/>
            <person name="Kuwahara H."/>
            <person name="Kozuka-Hata H."/>
            <person name="Shin-I T."/>
            <person name="Minakuchi Y."/>
            <person name="Ohishi K."/>
            <person name="Motoyama A."/>
            <person name="Aizu T."/>
            <person name="Enomoto A."/>
            <person name="Kondo K."/>
            <person name="Tanaka S."/>
            <person name="Hara Y."/>
            <person name="Koshikawa S."/>
            <person name="Sagara H."/>
            <person name="Miura T."/>
            <person name="Yokobori S."/>
            <person name="Miyagawa K."/>
            <person name="Suzuki Y."/>
            <person name="Kubo T."/>
            <person name="Oyama M."/>
            <person name="Kohara Y."/>
            <person name="Fujiyama A."/>
            <person name="Arakawa K."/>
            <person name="Katayama T."/>
            <person name="Toyoda A."/>
            <person name="Kunieda T."/>
        </authorList>
    </citation>
    <scope>NUCLEOTIDE SEQUENCE [LARGE SCALE GENOMIC DNA]</scope>
    <source>
        <strain evidence="10 11">YOKOZUNA-1</strain>
    </source>
</reference>
<dbReference type="InterPro" id="IPR000276">
    <property type="entry name" value="GPCR_Rhodpsn"/>
</dbReference>
<dbReference type="PANTHER" id="PTHR24243:SF208">
    <property type="entry name" value="PYROKININ-1 RECEPTOR"/>
    <property type="match status" value="1"/>
</dbReference>